<organism evidence="1 2">
    <name type="scientific">Dipteronia sinensis</name>
    <dbReference type="NCBI Taxonomy" id="43782"/>
    <lineage>
        <taxon>Eukaryota</taxon>
        <taxon>Viridiplantae</taxon>
        <taxon>Streptophyta</taxon>
        <taxon>Embryophyta</taxon>
        <taxon>Tracheophyta</taxon>
        <taxon>Spermatophyta</taxon>
        <taxon>Magnoliopsida</taxon>
        <taxon>eudicotyledons</taxon>
        <taxon>Gunneridae</taxon>
        <taxon>Pentapetalae</taxon>
        <taxon>rosids</taxon>
        <taxon>malvids</taxon>
        <taxon>Sapindales</taxon>
        <taxon>Sapindaceae</taxon>
        <taxon>Hippocastanoideae</taxon>
        <taxon>Acereae</taxon>
        <taxon>Dipteronia</taxon>
    </lineage>
</organism>
<keyword evidence="2" id="KW-1185">Reference proteome</keyword>
<accession>A0AAE0ED41</accession>
<evidence type="ECO:0000313" key="1">
    <source>
        <dbReference type="EMBL" id="KAK3223881.1"/>
    </source>
</evidence>
<name>A0AAE0ED41_9ROSI</name>
<comment type="caution">
    <text evidence="1">The sequence shown here is derived from an EMBL/GenBank/DDBJ whole genome shotgun (WGS) entry which is preliminary data.</text>
</comment>
<reference evidence="1" key="1">
    <citation type="journal article" date="2023" name="Plant J.">
        <title>Genome sequences and population genomics provide insights into the demographic history, inbreeding, and mutation load of two 'living fossil' tree species of Dipteronia.</title>
        <authorList>
            <person name="Feng Y."/>
            <person name="Comes H.P."/>
            <person name="Chen J."/>
            <person name="Zhu S."/>
            <person name="Lu R."/>
            <person name="Zhang X."/>
            <person name="Li P."/>
            <person name="Qiu J."/>
            <person name="Olsen K.M."/>
            <person name="Qiu Y."/>
        </authorList>
    </citation>
    <scope>NUCLEOTIDE SEQUENCE</scope>
    <source>
        <strain evidence="1">NBL</strain>
    </source>
</reference>
<protein>
    <submittedName>
        <fullName evidence="1">Uncharacterized protein</fullName>
    </submittedName>
</protein>
<evidence type="ECO:0000313" key="2">
    <source>
        <dbReference type="Proteomes" id="UP001281410"/>
    </source>
</evidence>
<dbReference type="AlphaFoldDB" id="A0AAE0ED41"/>
<sequence length="168" mass="19924">MEDVLAKAWAYVKWEEDKANYVEKANNYSNNIRNDHVDRRLTDTRVKPYPTGDQCGNQPRYNWQNDKRLYRHNQLRTGQSHIPVPEYNLSIELVDLVAVMKDMGRLVKLLRMMNAPPEHRDAKFQCEFHGDHDHQTEDYITFKLEVFELLKRGHLMAFFTDKGKETLA</sequence>
<dbReference type="Proteomes" id="UP001281410">
    <property type="component" value="Unassembled WGS sequence"/>
</dbReference>
<proteinExistence type="predicted"/>
<dbReference type="EMBL" id="JANJYJ010000003">
    <property type="protein sequence ID" value="KAK3223881.1"/>
    <property type="molecule type" value="Genomic_DNA"/>
</dbReference>
<gene>
    <name evidence="1" type="ORF">Dsin_010906</name>
</gene>